<name>A0ACD5DE61_9LACO</name>
<protein>
    <submittedName>
        <fullName evidence="1">DegV family protein</fullName>
    </submittedName>
</protein>
<reference evidence="1" key="1">
    <citation type="submission" date="2024-08" db="EMBL/GenBank/DDBJ databases">
        <title>Lentilactobacillus sp. nov., isolated from tree bark.</title>
        <authorList>
            <person name="Phuengjayaem S."/>
            <person name="Tanasupawat S."/>
        </authorList>
    </citation>
    <scope>NUCLEOTIDE SEQUENCE</scope>
    <source>
        <strain evidence="1">SPB1-3</strain>
    </source>
</reference>
<evidence type="ECO:0000313" key="2">
    <source>
        <dbReference type="Proteomes" id="UP001149860"/>
    </source>
</evidence>
<gene>
    <name evidence="1" type="ORF">O0236_009780</name>
</gene>
<dbReference type="EMBL" id="CP168151">
    <property type="protein sequence ID" value="XFD39669.1"/>
    <property type="molecule type" value="Genomic_DNA"/>
</dbReference>
<dbReference type="Proteomes" id="UP001149860">
    <property type="component" value="Chromosome"/>
</dbReference>
<accession>A0ACD5DE61</accession>
<organism evidence="1 2">
    <name type="scientific">Lentilactobacillus terminaliae</name>
    <dbReference type="NCBI Taxonomy" id="3003483"/>
    <lineage>
        <taxon>Bacteria</taxon>
        <taxon>Bacillati</taxon>
        <taxon>Bacillota</taxon>
        <taxon>Bacilli</taxon>
        <taxon>Lactobacillales</taxon>
        <taxon>Lactobacillaceae</taxon>
        <taxon>Lentilactobacillus</taxon>
    </lineage>
</organism>
<proteinExistence type="predicted"/>
<evidence type="ECO:0000313" key="1">
    <source>
        <dbReference type="EMBL" id="XFD39669.1"/>
    </source>
</evidence>
<keyword evidence="2" id="KW-1185">Reference proteome</keyword>
<sequence>MTNIKIVTDSAASLSPSTIKDLDITIIDLPIFINGNLYGSVNNIPSDKFLHLLGHCTTTPTIGPANVKDLTNLYDELGRDGSQIISIHLSSSLTSTFKTAQVAAKASKSYVSVLDSRATSSGLAYQVTKFADYIKLHYPIDKIINLLNNLRQRTRTYFSVANNNQLINQQLISKFRGKIEQRFKTSYIYQFTNNNFDLMMRSRSVDKFWDNQIQKMHNENIVKLSVLHAGNSQWASVIQDVLATEFPFINIEIHVTKPEMACFMGLGATGITYLLG</sequence>